<feature type="domain" description="Ig-like" evidence="1">
    <location>
        <begin position="41"/>
        <end position="86"/>
    </location>
</feature>
<accession>A0A809T305</accession>
<dbReference type="InterPro" id="IPR022038">
    <property type="entry name" value="Ig-like_bact"/>
</dbReference>
<reference evidence="2" key="1">
    <citation type="submission" date="2020-01" db="EMBL/GenBank/DDBJ databases">
        <title>Genotype-dependent distribution of carbapenemase genes among Enterobacteriaceae in Thailand.</title>
        <authorList>
            <person name="Takeuchi D."/>
            <person name="Abe R."/>
            <person name="Sakamoto N."/>
            <person name="Sugawara Y."/>
            <person name="Akeda Y."/>
            <person name="Hamada S."/>
        </authorList>
    </citation>
    <scope>NUCLEOTIDE SEQUENCE</scope>
    <source>
        <strain evidence="2">KP100</strain>
        <plasmid evidence="2">pKP100_NDM1</plasmid>
    </source>
</reference>
<name>A0A809T305_KLEPN</name>
<dbReference type="InterPro" id="IPR013783">
    <property type="entry name" value="Ig-like_fold"/>
</dbReference>
<protein>
    <recommendedName>
        <fullName evidence="1">Ig-like domain-containing protein</fullName>
    </recommendedName>
</protein>
<sequence length="110" mass="12125">MNLPGNGSLRYKLQLKSAVLINADSNVQVLTGTNTAIAGDDYTYTFDLGALPEGKYNLSFLAKDTFDNESSSPFITLVNDMTPQTSYLIMKMPRLLPVLPCMGWRTSRLA</sequence>
<dbReference type="EMBL" id="LC521849">
    <property type="protein sequence ID" value="BBV27191.1"/>
    <property type="molecule type" value="Genomic_DNA"/>
</dbReference>
<dbReference type="Gene3D" id="2.60.40.10">
    <property type="entry name" value="Immunoglobulins"/>
    <property type="match status" value="1"/>
</dbReference>
<keyword evidence="2" id="KW-0614">Plasmid</keyword>
<evidence type="ECO:0000259" key="1">
    <source>
        <dbReference type="Pfam" id="PF13750"/>
    </source>
</evidence>
<proteinExistence type="predicted"/>
<dbReference type="AlphaFoldDB" id="A0A809T305"/>
<geneLocation type="plasmid" evidence="2">
    <name>pKP100_NDM1</name>
</geneLocation>
<organism evidence="2">
    <name type="scientific">Klebsiella pneumoniae</name>
    <dbReference type="NCBI Taxonomy" id="573"/>
    <lineage>
        <taxon>Bacteria</taxon>
        <taxon>Pseudomonadati</taxon>
        <taxon>Pseudomonadota</taxon>
        <taxon>Gammaproteobacteria</taxon>
        <taxon>Enterobacterales</taxon>
        <taxon>Enterobacteriaceae</taxon>
        <taxon>Klebsiella/Raoultella group</taxon>
        <taxon>Klebsiella</taxon>
        <taxon>Klebsiella pneumoniae complex</taxon>
    </lineage>
</organism>
<evidence type="ECO:0000313" key="2">
    <source>
        <dbReference type="EMBL" id="BBV27191.1"/>
    </source>
</evidence>
<dbReference type="Pfam" id="PF13750">
    <property type="entry name" value="Big_3_3"/>
    <property type="match status" value="1"/>
</dbReference>